<evidence type="ECO:0000256" key="3">
    <source>
        <dbReference type="ARBA" id="ARBA00023002"/>
    </source>
</evidence>
<proteinExistence type="inferred from homology"/>
<evidence type="ECO:0000259" key="5">
    <source>
        <dbReference type="Pfam" id="PF00107"/>
    </source>
</evidence>
<keyword evidence="3" id="KW-0560">Oxidoreductase</keyword>
<dbReference type="PANTHER" id="PTHR43401">
    <property type="entry name" value="L-THREONINE 3-DEHYDROGENASE"/>
    <property type="match status" value="1"/>
</dbReference>
<dbReference type="GO" id="GO:0008270">
    <property type="term" value="F:zinc ion binding"/>
    <property type="evidence" value="ECO:0007669"/>
    <property type="project" value="InterPro"/>
</dbReference>
<keyword evidence="1 4" id="KW-0479">Metal-binding</keyword>
<sequence length="346" mass="38778">MNNSLQLWDGNLSIITRPVPHVSSPSEVIVKIAFSGICEIDRRILDGDFPVSRCVVPGHEFAGVVSEVGAEVKNVSIGDRVSINPHVSCSTCPSCTKGLTQFCDTRNQSFIGIYRNGGWSQYTRIPASNVQPLPPQISLRHAVLCEPISCILHGMDLLKPFTTDAKILIHGINIKGTLWLSILHFYGYRKVVVCDQSDKRRHLATGLRLGYDVTHPETIDDQAYEGLRQDKYWGFDVFIDCESSSTTVQKALKWMKNGGKILLFGCYPQNSELKVSPYDILSKELKIFGTQSNPFTFPRALQLIRDMGQQYLDFTKHGIAIYPLIKYEDAFAALAKEKVMKVVFET</sequence>
<dbReference type="GO" id="GO:0016491">
    <property type="term" value="F:oxidoreductase activity"/>
    <property type="evidence" value="ECO:0007669"/>
    <property type="project" value="UniProtKB-KW"/>
</dbReference>
<dbReference type="InterPro" id="IPR036291">
    <property type="entry name" value="NAD(P)-bd_dom_sf"/>
</dbReference>
<dbReference type="InterPro" id="IPR013149">
    <property type="entry name" value="ADH-like_C"/>
</dbReference>
<dbReference type="InterPro" id="IPR011032">
    <property type="entry name" value="GroES-like_sf"/>
</dbReference>
<keyword evidence="8" id="KW-1185">Reference proteome</keyword>
<feature type="domain" description="Alcohol dehydrogenase-like N-terminal" evidence="6">
    <location>
        <begin position="25"/>
        <end position="134"/>
    </location>
</feature>
<dbReference type="PANTHER" id="PTHR43401:SF2">
    <property type="entry name" value="L-THREONINE 3-DEHYDROGENASE"/>
    <property type="match status" value="1"/>
</dbReference>
<dbReference type="Gene3D" id="3.40.50.720">
    <property type="entry name" value="NAD(P)-binding Rossmann-like Domain"/>
    <property type="match status" value="1"/>
</dbReference>
<dbReference type="InterPro" id="IPR002328">
    <property type="entry name" value="ADH_Zn_CS"/>
</dbReference>
<dbReference type="AlphaFoldDB" id="A0A913XGM0"/>
<evidence type="ECO:0000256" key="1">
    <source>
        <dbReference type="ARBA" id="ARBA00022723"/>
    </source>
</evidence>
<dbReference type="PROSITE" id="PS00059">
    <property type="entry name" value="ADH_ZINC"/>
    <property type="match status" value="1"/>
</dbReference>
<evidence type="ECO:0000313" key="8">
    <source>
        <dbReference type="Proteomes" id="UP000887567"/>
    </source>
</evidence>
<accession>A0A913XGM0</accession>
<evidence type="ECO:0000256" key="2">
    <source>
        <dbReference type="ARBA" id="ARBA00022833"/>
    </source>
</evidence>
<reference evidence="7" key="1">
    <citation type="submission" date="2022-11" db="UniProtKB">
        <authorList>
            <consortium name="EnsemblMetazoa"/>
        </authorList>
    </citation>
    <scope>IDENTIFICATION</scope>
</reference>
<evidence type="ECO:0000259" key="6">
    <source>
        <dbReference type="Pfam" id="PF08240"/>
    </source>
</evidence>
<name>A0A913XGM0_EXADI</name>
<dbReference type="SUPFAM" id="SSF50129">
    <property type="entry name" value="GroES-like"/>
    <property type="match status" value="1"/>
</dbReference>
<dbReference type="EnsemblMetazoa" id="XM_021048255.2">
    <property type="protein sequence ID" value="XP_020903914.1"/>
    <property type="gene ID" value="LOC110242300"/>
</dbReference>
<dbReference type="Gene3D" id="3.90.180.10">
    <property type="entry name" value="Medium-chain alcohol dehydrogenases, catalytic domain"/>
    <property type="match status" value="1"/>
</dbReference>
<dbReference type="OrthoDB" id="3941538at2759"/>
<evidence type="ECO:0008006" key="9">
    <source>
        <dbReference type="Google" id="ProtNLM"/>
    </source>
</evidence>
<dbReference type="Pfam" id="PF00107">
    <property type="entry name" value="ADH_zinc_N"/>
    <property type="match status" value="1"/>
</dbReference>
<dbReference type="KEGG" id="epa:110242300"/>
<dbReference type="InterPro" id="IPR050129">
    <property type="entry name" value="Zn_alcohol_dh"/>
</dbReference>
<organism evidence="7 8">
    <name type="scientific">Exaiptasia diaphana</name>
    <name type="common">Tropical sea anemone</name>
    <name type="synonym">Aiptasia pulchella</name>
    <dbReference type="NCBI Taxonomy" id="2652724"/>
    <lineage>
        <taxon>Eukaryota</taxon>
        <taxon>Metazoa</taxon>
        <taxon>Cnidaria</taxon>
        <taxon>Anthozoa</taxon>
        <taxon>Hexacorallia</taxon>
        <taxon>Actiniaria</taxon>
        <taxon>Aiptasiidae</taxon>
        <taxon>Exaiptasia</taxon>
    </lineage>
</organism>
<dbReference type="OMA" id="MGLMMLE"/>
<comment type="similarity">
    <text evidence="4">Belongs to the zinc-containing alcohol dehydrogenase family.</text>
</comment>
<keyword evidence="2 4" id="KW-0862">Zinc</keyword>
<dbReference type="Pfam" id="PF08240">
    <property type="entry name" value="ADH_N"/>
    <property type="match status" value="1"/>
</dbReference>
<dbReference type="InterPro" id="IPR013154">
    <property type="entry name" value="ADH-like_N"/>
</dbReference>
<evidence type="ECO:0000313" key="7">
    <source>
        <dbReference type="EnsemblMetazoa" id="XP_020903914.1"/>
    </source>
</evidence>
<dbReference type="GeneID" id="110242300"/>
<comment type="cofactor">
    <cofactor evidence="4">
        <name>Zn(2+)</name>
        <dbReference type="ChEBI" id="CHEBI:29105"/>
    </cofactor>
</comment>
<dbReference type="Proteomes" id="UP000887567">
    <property type="component" value="Unplaced"/>
</dbReference>
<feature type="domain" description="Alcohol dehydrogenase-like C-terminal" evidence="5">
    <location>
        <begin position="176"/>
        <end position="304"/>
    </location>
</feature>
<evidence type="ECO:0000256" key="4">
    <source>
        <dbReference type="RuleBase" id="RU361277"/>
    </source>
</evidence>
<protein>
    <recommendedName>
        <fullName evidence="9">Enoyl reductase (ER) domain-containing protein</fullName>
    </recommendedName>
</protein>
<dbReference type="SUPFAM" id="SSF51735">
    <property type="entry name" value="NAD(P)-binding Rossmann-fold domains"/>
    <property type="match status" value="1"/>
</dbReference>
<dbReference type="RefSeq" id="XP_020903914.1">
    <property type="nucleotide sequence ID" value="XM_021048255.2"/>
</dbReference>